<evidence type="ECO:0000256" key="13">
    <source>
        <dbReference type="PIRSR" id="PIRSR605493-1"/>
    </source>
</evidence>
<evidence type="ECO:0000256" key="4">
    <source>
        <dbReference type="ARBA" id="ARBA00011233"/>
    </source>
</evidence>
<comment type="similarity">
    <text evidence="3">Belongs to the class II aldolase/RraA-like family.</text>
</comment>
<dbReference type="RefSeq" id="WP_152769193.1">
    <property type="nucleotide sequence ID" value="NZ_VJZC01000001.1"/>
</dbReference>
<dbReference type="Proteomes" id="UP000400924">
    <property type="component" value="Unassembled WGS sequence"/>
</dbReference>
<evidence type="ECO:0000256" key="12">
    <source>
        <dbReference type="ARBA" id="ARBA00047973"/>
    </source>
</evidence>
<dbReference type="GO" id="GO:0008948">
    <property type="term" value="F:oxaloacetate decarboxylase activity"/>
    <property type="evidence" value="ECO:0007669"/>
    <property type="project" value="UniProtKB-EC"/>
</dbReference>
<evidence type="ECO:0000256" key="10">
    <source>
        <dbReference type="ARBA" id="ARBA00030169"/>
    </source>
</evidence>
<protein>
    <recommendedName>
        <fullName evidence="7">Putative 4-hydroxy-4-methyl-2-oxoglutarate aldolase</fullName>
        <ecNumber evidence="6">4.1.1.112</ecNumber>
        <ecNumber evidence="5">4.1.3.17</ecNumber>
    </recommendedName>
    <alternativeName>
        <fullName evidence="11">Oxaloacetate decarboxylase</fullName>
    </alternativeName>
    <alternativeName>
        <fullName evidence="9">Regulator of ribonuclease activity homolog</fullName>
    </alternativeName>
    <alternativeName>
        <fullName evidence="10">RraA-like protein</fullName>
    </alternativeName>
</protein>
<evidence type="ECO:0000313" key="14">
    <source>
        <dbReference type="EMBL" id="MPY55717.1"/>
    </source>
</evidence>
<dbReference type="OrthoDB" id="943692at2"/>
<evidence type="ECO:0000256" key="2">
    <source>
        <dbReference type="ARBA" id="ARBA00001968"/>
    </source>
</evidence>
<evidence type="ECO:0000256" key="3">
    <source>
        <dbReference type="ARBA" id="ARBA00008621"/>
    </source>
</evidence>
<evidence type="ECO:0000256" key="11">
    <source>
        <dbReference type="ARBA" id="ARBA00032305"/>
    </source>
</evidence>
<dbReference type="EC" id="4.1.3.17" evidence="5"/>
<gene>
    <name evidence="14" type="ORF">FNH08_00480</name>
</gene>
<dbReference type="EC" id="4.1.1.112" evidence="6"/>
<reference evidence="14 15" key="1">
    <citation type="submission" date="2019-07" db="EMBL/GenBank/DDBJ databases">
        <title>New species of Amycolatopsis and Streptomyces.</title>
        <authorList>
            <person name="Duangmal K."/>
            <person name="Teo W.F.A."/>
            <person name="Lipun K."/>
        </authorList>
    </citation>
    <scope>NUCLEOTIDE SEQUENCE [LARGE SCALE GENOMIC DNA]</scope>
    <source>
        <strain evidence="14 15">NBRC 106415</strain>
    </source>
</reference>
<accession>A0A5N8X8P4</accession>
<proteinExistence type="inferred from homology"/>
<evidence type="ECO:0000256" key="9">
    <source>
        <dbReference type="ARBA" id="ARBA00029596"/>
    </source>
</evidence>
<dbReference type="InterPro" id="IPR005493">
    <property type="entry name" value="RraA/RraA-like"/>
</dbReference>
<evidence type="ECO:0000256" key="1">
    <source>
        <dbReference type="ARBA" id="ARBA00001342"/>
    </source>
</evidence>
<name>A0A5N8X8P4_9ACTN</name>
<evidence type="ECO:0000256" key="5">
    <source>
        <dbReference type="ARBA" id="ARBA00012213"/>
    </source>
</evidence>
<keyword evidence="13" id="KW-0479">Metal-binding</keyword>
<dbReference type="SUPFAM" id="SSF89562">
    <property type="entry name" value="RraA-like"/>
    <property type="match status" value="1"/>
</dbReference>
<comment type="catalytic activity">
    <reaction evidence="12">
        <text>oxaloacetate + H(+) = pyruvate + CO2</text>
        <dbReference type="Rhea" id="RHEA:15641"/>
        <dbReference type="ChEBI" id="CHEBI:15361"/>
        <dbReference type="ChEBI" id="CHEBI:15378"/>
        <dbReference type="ChEBI" id="CHEBI:16452"/>
        <dbReference type="ChEBI" id="CHEBI:16526"/>
        <dbReference type="EC" id="4.1.1.112"/>
    </reaction>
</comment>
<evidence type="ECO:0000256" key="6">
    <source>
        <dbReference type="ARBA" id="ARBA00012947"/>
    </source>
</evidence>
<dbReference type="EMBL" id="VJZC01000001">
    <property type="protein sequence ID" value="MPY55717.1"/>
    <property type="molecule type" value="Genomic_DNA"/>
</dbReference>
<dbReference type="Pfam" id="PF03737">
    <property type="entry name" value="RraA-like"/>
    <property type="match status" value="1"/>
</dbReference>
<dbReference type="PANTHER" id="PTHR33254:SF4">
    <property type="entry name" value="4-HYDROXY-4-METHYL-2-OXOGLUTARATE ALDOLASE 3-RELATED"/>
    <property type="match status" value="1"/>
</dbReference>
<comment type="function">
    <text evidence="8">Catalyzes the aldol cleavage of 4-hydroxy-4-methyl-2-oxoglutarate (HMG) into 2 molecules of pyruvate. Also contains a secondary oxaloacetate (OAA) decarboxylase activity due to the common pyruvate enolate transition state formed following C-C bond cleavage in the retro-aldol and decarboxylation reactions.</text>
</comment>
<keyword evidence="13" id="KW-0460">Magnesium</keyword>
<feature type="binding site" evidence="13">
    <location>
        <position position="30"/>
    </location>
    <ligand>
        <name>Mg(2+)</name>
        <dbReference type="ChEBI" id="CHEBI:18420"/>
    </ligand>
</feature>
<dbReference type="PANTHER" id="PTHR33254">
    <property type="entry name" value="4-HYDROXY-4-METHYL-2-OXOGLUTARATE ALDOLASE 3-RELATED"/>
    <property type="match status" value="1"/>
</dbReference>
<feature type="binding site" evidence="13">
    <location>
        <position position="29"/>
    </location>
    <ligand>
        <name>substrate</name>
    </ligand>
</feature>
<keyword evidence="15" id="KW-1185">Reference proteome</keyword>
<comment type="cofactor">
    <cofactor evidence="2">
        <name>a divalent metal cation</name>
        <dbReference type="ChEBI" id="CHEBI:60240"/>
    </cofactor>
</comment>
<evidence type="ECO:0000256" key="8">
    <source>
        <dbReference type="ARBA" id="ARBA00025046"/>
    </source>
</evidence>
<comment type="cofactor">
    <cofactor evidence="13">
        <name>Mg(2+)</name>
        <dbReference type="ChEBI" id="CHEBI:18420"/>
    </cofactor>
</comment>
<comment type="subunit">
    <text evidence="4">Homotrimer.</text>
</comment>
<sequence>MLLKPLADAMASKAADNGWAGVVVDGAVRDVAALDSLPIGVRALGTDPRRGLVRGPGDLNVPVTP</sequence>
<organism evidence="14 15">
    <name type="scientific">Streptomyces spongiae</name>
    <dbReference type="NCBI Taxonomy" id="565072"/>
    <lineage>
        <taxon>Bacteria</taxon>
        <taxon>Bacillati</taxon>
        <taxon>Actinomycetota</taxon>
        <taxon>Actinomycetes</taxon>
        <taxon>Kitasatosporales</taxon>
        <taxon>Streptomycetaceae</taxon>
        <taxon>Streptomyces</taxon>
    </lineage>
</organism>
<dbReference type="GO" id="GO:0047443">
    <property type="term" value="F:4-hydroxy-4-methyl-2-oxoglutarate aldolase activity"/>
    <property type="evidence" value="ECO:0007669"/>
    <property type="project" value="UniProtKB-EC"/>
</dbReference>
<dbReference type="GO" id="GO:0046872">
    <property type="term" value="F:metal ion binding"/>
    <property type="evidence" value="ECO:0007669"/>
    <property type="project" value="UniProtKB-KW"/>
</dbReference>
<dbReference type="InterPro" id="IPR036704">
    <property type="entry name" value="RraA/RraA-like_sf"/>
</dbReference>
<dbReference type="AlphaFoldDB" id="A0A5N8X8P4"/>
<comment type="catalytic activity">
    <reaction evidence="1">
        <text>4-hydroxy-4-methyl-2-oxoglutarate = 2 pyruvate</text>
        <dbReference type="Rhea" id="RHEA:22748"/>
        <dbReference type="ChEBI" id="CHEBI:15361"/>
        <dbReference type="ChEBI" id="CHEBI:58276"/>
        <dbReference type="EC" id="4.1.3.17"/>
    </reaction>
</comment>
<evidence type="ECO:0000313" key="15">
    <source>
        <dbReference type="Proteomes" id="UP000400924"/>
    </source>
</evidence>
<dbReference type="Gene3D" id="3.50.30.40">
    <property type="entry name" value="Ribonuclease E inhibitor RraA/RraA-like"/>
    <property type="match status" value="1"/>
</dbReference>
<comment type="caution">
    <text evidence="14">The sequence shown here is derived from an EMBL/GenBank/DDBJ whole genome shotgun (WGS) entry which is preliminary data.</text>
</comment>
<evidence type="ECO:0000256" key="7">
    <source>
        <dbReference type="ARBA" id="ARBA00016549"/>
    </source>
</evidence>